<dbReference type="GeneID" id="37006922"/>
<proteinExistence type="predicted"/>
<dbReference type="EMBL" id="PKFO01000001">
    <property type="protein sequence ID" value="PVH19285.1"/>
    <property type="molecule type" value="Genomic_DNA"/>
</dbReference>
<sequence length="1260" mass="140950">MGARVPRGIFTCPSRENLITVDTLHKEYPAGFASYSGDKFVLHAGGCRFRIAFASDGGDVVLHPQIERISHHTVSILVLDTNFILWAPALRLGVEIPFEYGISRLLPGPTGQVMLELQLKGSELMGSSNGGAIALQIRPARDEEVSEEDIEPDLRFMLPQDSSLRRIHAMFTRWLHYYESTDGEELPTAGETEVRSLSENFCLGPGGDADDLGFDEQLSEGDAGMNIALELQPCSLQVWATLRMKSAEEKFQYKSHFFKLGQGRIVPHDDVRFWNVLIDSPSDSSHVFDLLTANDIHGVRDQNLPNFLVFVRVLAGRIVKMREKAVSERQRLVNCVRLLTRLVPFLYELPNYSSDIELELFWEHDFHPDKFCSNSVALSLMLRRNSVPAPEVAGGAGAVLAVELVHSLVGLLFVPGFTTDEKGDHGSFWEPGIGHSGAYGNPDPRLDVNRTDILRLLLTLTSSSYYLSSKDVTAQGSRFLTTLVSTLPKNDLVHLSCSLVNIVCRSARVSNSDSGLALANTTLTESRYTCINYSFQLLVTTLVYPLPSSEHAEFLKTYGVLSKRPSNSIRLFFGKLSKESEVMFLATHFLNYLRFPIFSLKDEAKRRFFKFGQPSLWALESTVVLWELLQCNKTFSEQLGPRFVPKLVPYLVYHIFAFYDLPQYFSLVKIMSHFLLYISSQEERVQTLVSIEPAVDGFPSETKVNGVGSTRDFAVINICQVLSKLASHTNHHESKLHSFLRPTLIEVLYNLIPTVNDDVKATDISSKSMSNVNPKGGLSYKASNAVTQVILKYSDRTFLLEDPSNPSMLALLVRALCASATKNPAASRMTLFTFLKNEKAYDHVWNVIYGLKNESIEHDCLENVNEEEEDENASQDQTQDSSQSVNSTPQQTPNQHPAFNTPSTPISKQANNGVFSPFPNTQSTPVQEVRSPYTASSNATSVDDGFIESTNNSRTSIPEVDPLAELMEEEKALAAALRPNPPTGMSQKFRDKLPLEAPLSRSWGGNDALRIIITILIPNLKTALKEVWSKRDECNFDNFFIVKQIENSNFEEVIQQNRREINHDFLPETPIDKLSFSWNHRALGWYLSIINSNNFRAPDNIKLFIGTNNTLMKNISSSIASLGKIASSWSGLSWNSNQEDPKEEELTRFVEANSSTINPWAHTNVKLFKVDEENDKAYNPFGLKYNSSSNTSVSDLTNSLVKKLGDFRNGSRGSIVSISSIPQEDPERPKLNTRNSVSSLHSLNTLNRTRSNTPRNSISM</sequence>
<name>A0A2V1ANB3_9ASCO</name>
<feature type="compositionally biased region" description="Polar residues" evidence="1">
    <location>
        <begin position="885"/>
        <end position="926"/>
    </location>
</feature>
<dbReference type="GO" id="GO:0000138">
    <property type="term" value="C:Golgi trans cisterna"/>
    <property type="evidence" value="ECO:0007669"/>
    <property type="project" value="TreeGrafter"/>
</dbReference>
<dbReference type="AlphaFoldDB" id="A0A2V1ANB3"/>
<accession>A0A2V1ANB3</accession>
<dbReference type="PANTHER" id="PTHR21575:SF12">
    <property type="entry name" value="PROTEIN HID1"/>
    <property type="match status" value="1"/>
</dbReference>
<evidence type="ECO:0000256" key="1">
    <source>
        <dbReference type="SAM" id="MobiDB-lite"/>
    </source>
</evidence>
<dbReference type="Pfam" id="PF12722">
    <property type="entry name" value="Hid1"/>
    <property type="match status" value="1"/>
</dbReference>
<keyword evidence="3" id="KW-1185">Reference proteome</keyword>
<dbReference type="GO" id="GO:0005797">
    <property type="term" value="C:Golgi medial cisterna"/>
    <property type="evidence" value="ECO:0007669"/>
    <property type="project" value="TreeGrafter"/>
</dbReference>
<feature type="compositionally biased region" description="Low complexity" evidence="1">
    <location>
        <begin position="874"/>
        <end position="884"/>
    </location>
</feature>
<evidence type="ECO:0008006" key="4">
    <source>
        <dbReference type="Google" id="ProtNLM"/>
    </source>
</evidence>
<evidence type="ECO:0000313" key="3">
    <source>
        <dbReference type="Proteomes" id="UP000244309"/>
    </source>
</evidence>
<dbReference type="Proteomes" id="UP000244309">
    <property type="component" value="Unassembled WGS sequence"/>
</dbReference>
<dbReference type="STRING" id="45357.A0A2V1ANB3"/>
<dbReference type="RefSeq" id="XP_025340225.1">
    <property type="nucleotide sequence ID" value="XM_025485294.1"/>
</dbReference>
<feature type="region of interest" description="Disordered" evidence="1">
    <location>
        <begin position="865"/>
        <end position="957"/>
    </location>
</feature>
<dbReference type="VEuPathDB" id="FungiDB:CXQ85_001591"/>
<organism evidence="2 3">
    <name type="scientific">Candidozyma haemuli</name>
    <dbReference type="NCBI Taxonomy" id="45357"/>
    <lineage>
        <taxon>Eukaryota</taxon>
        <taxon>Fungi</taxon>
        <taxon>Dikarya</taxon>
        <taxon>Ascomycota</taxon>
        <taxon>Saccharomycotina</taxon>
        <taxon>Pichiomycetes</taxon>
        <taxon>Metschnikowiaceae</taxon>
        <taxon>Candidozyma</taxon>
    </lineage>
</organism>
<evidence type="ECO:0000313" key="2">
    <source>
        <dbReference type="EMBL" id="PVH19285.1"/>
    </source>
</evidence>
<dbReference type="OrthoDB" id="432953at2759"/>
<comment type="caution">
    <text evidence="2">The sequence shown here is derived from an EMBL/GenBank/DDBJ whole genome shotgun (WGS) entry which is preliminary data.</text>
</comment>
<gene>
    <name evidence="2" type="ORF">CXQ85_001591</name>
</gene>
<feature type="region of interest" description="Disordered" evidence="1">
    <location>
        <begin position="1218"/>
        <end position="1260"/>
    </location>
</feature>
<reference evidence="2 3" key="1">
    <citation type="submission" date="2017-12" db="EMBL/GenBank/DDBJ databases">
        <title>Genome Sequence of a Multidrug-Resistant Candida haemulonii Isolate from a Patient with Chronic Leg Ulcers in Israel.</title>
        <authorList>
            <person name="Chow N.A."/>
            <person name="Gade L."/>
            <person name="Batra D."/>
            <person name="Rowe L.A."/>
            <person name="Ben-Ami R."/>
            <person name="Loparev V.N."/>
            <person name="Litvintseva A.P."/>
        </authorList>
    </citation>
    <scope>NUCLEOTIDE SEQUENCE [LARGE SCALE GENOMIC DNA]</scope>
    <source>
        <strain evidence="2 3">B11899</strain>
    </source>
</reference>
<feature type="compositionally biased region" description="Polar residues" evidence="1">
    <location>
        <begin position="1232"/>
        <end position="1260"/>
    </location>
</feature>
<dbReference type="InterPro" id="IPR026705">
    <property type="entry name" value="Hid-1/Ecm30"/>
</dbReference>
<protein>
    <recommendedName>
        <fullName evidence="4">Protein HID1</fullName>
    </recommendedName>
</protein>
<dbReference type="GO" id="GO:0016020">
    <property type="term" value="C:membrane"/>
    <property type="evidence" value="ECO:0007669"/>
    <property type="project" value="TreeGrafter"/>
</dbReference>
<dbReference type="PANTHER" id="PTHR21575">
    <property type="entry name" value="PROTEIN HID1"/>
    <property type="match status" value="1"/>
</dbReference>